<feature type="region of interest" description="Disordered" evidence="2">
    <location>
        <begin position="177"/>
        <end position="199"/>
    </location>
</feature>
<keyword evidence="1" id="KW-0539">Nucleus</keyword>
<dbReference type="eggNOG" id="KOG0381">
    <property type="taxonomic scope" value="Eukaryota"/>
</dbReference>
<evidence type="ECO:0000313" key="5">
    <source>
        <dbReference type="Proteomes" id="UP000017836"/>
    </source>
</evidence>
<dbReference type="PANTHER" id="PTHR47658:SF1">
    <property type="entry name" value="MEIOSIS INITIATOR PROTEIN"/>
    <property type="match status" value="1"/>
</dbReference>
<organism evidence="4 5">
    <name type="scientific">Amborella trichopoda</name>
    <dbReference type="NCBI Taxonomy" id="13333"/>
    <lineage>
        <taxon>Eukaryota</taxon>
        <taxon>Viridiplantae</taxon>
        <taxon>Streptophyta</taxon>
        <taxon>Embryophyta</taxon>
        <taxon>Tracheophyta</taxon>
        <taxon>Spermatophyta</taxon>
        <taxon>Magnoliopsida</taxon>
        <taxon>Amborellales</taxon>
        <taxon>Amborellaceae</taxon>
        <taxon>Amborella</taxon>
    </lineage>
</organism>
<feature type="region of interest" description="Disordered" evidence="2">
    <location>
        <begin position="69"/>
        <end position="116"/>
    </location>
</feature>
<dbReference type="Pfam" id="PF00505">
    <property type="entry name" value="HMG_box"/>
    <property type="match status" value="1"/>
</dbReference>
<dbReference type="GO" id="GO:0005634">
    <property type="term" value="C:nucleus"/>
    <property type="evidence" value="ECO:0000318"/>
    <property type="project" value="GO_Central"/>
</dbReference>
<dbReference type="SMART" id="SM00398">
    <property type="entry name" value="HMG"/>
    <property type="match status" value="1"/>
</dbReference>
<reference evidence="5" key="1">
    <citation type="journal article" date="2013" name="Science">
        <title>The Amborella genome and the evolution of flowering plants.</title>
        <authorList>
            <consortium name="Amborella Genome Project"/>
        </authorList>
    </citation>
    <scope>NUCLEOTIDE SEQUENCE [LARGE SCALE GENOMIC DNA]</scope>
</reference>
<evidence type="ECO:0000313" key="4">
    <source>
        <dbReference type="EMBL" id="ERN10245.1"/>
    </source>
</evidence>
<feature type="region of interest" description="Disordered" evidence="2">
    <location>
        <begin position="1"/>
        <end position="27"/>
    </location>
</feature>
<dbReference type="CDD" id="cd22005">
    <property type="entry name" value="HMG-box_AtHMGB1-like"/>
    <property type="match status" value="1"/>
</dbReference>
<feature type="compositionally biased region" description="Basic and acidic residues" evidence="2">
    <location>
        <begin position="177"/>
        <end position="187"/>
    </location>
</feature>
<accession>W1PSM0</accession>
<evidence type="ECO:0000256" key="2">
    <source>
        <dbReference type="SAM" id="MobiDB-lite"/>
    </source>
</evidence>
<dbReference type="EMBL" id="KI392934">
    <property type="protein sequence ID" value="ERN10245.1"/>
    <property type="molecule type" value="Genomic_DNA"/>
</dbReference>
<dbReference type="InterPro" id="IPR036910">
    <property type="entry name" value="HMG_box_dom_sf"/>
</dbReference>
<gene>
    <name evidence="4" type="ORF">AMTR_s00171p00070550</name>
</gene>
<keyword evidence="1" id="KW-0238">DNA-binding</keyword>
<dbReference type="OMA" id="SAFIRCE"/>
<dbReference type="GO" id="GO:0003677">
    <property type="term" value="F:DNA binding"/>
    <property type="evidence" value="ECO:0000318"/>
    <property type="project" value="GO_Central"/>
</dbReference>
<dbReference type="GO" id="GO:0010197">
    <property type="term" value="P:polar nucleus fusion"/>
    <property type="evidence" value="ECO:0000318"/>
    <property type="project" value="GO_Central"/>
</dbReference>
<keyword evidence="5" id="KW-1185">Reference proteome</keyword>
<evidence type="ECO:0000256" key="1">
    <source>
        <dbReference type="PROSITE-ProRule" id="PRU00267"/>
    </source>
</evidence>
<dbReference type="AlphaFoldDB" id="W1PSM0"/>
<feature type="compositionally biased region" description="Basic and acidic residues" evidence="2">
    <location>
        <begin position="92"/>
        <end position="110"/>
    </location>
</feature>
<feature type="compositionally biased region" description="Basic and acidic residues" evidence="2">
    <location>
        <begin position="69"/>
        <end position="81"/>
    </location>
</feature>
<name>W1PSM0_AMBTC</name>
<evidence type="ECO:0000259" key="3">
    <source>
        <dbReference type="PROSITE" id="PS50118"/>
    </source>
</evidence>
<feature type="domain" description="HMG box" evidence="3">
    <location>
        <begin position="111"/>
        <end position="181"/>
    </location>
</feature>
<dbReference type="OrthoDB" id="1919336at2759"/>
<feature type="region of interest" description="Disordered" evidence="2">
    <location>
        <begin position="130"/>
        <end position="158"/>
    </location>
</feature>
<dbReference type="HOGENOM" id="CLU_097693_0_0_1"/>
<dbReference type="KEGG" id="atr:18438417"/>
<dbReference type="PANTHER" id="PTHR47658">
    <property type="entry name" value="HIGH MOBILITY GROUP B PROTEIN 12-RELATED"/>
    <property type="match status" value="1"/>
</dbReference>
<feature type="DNA-binding region" description="HMG box" evidence="1">
    <location>
        <begin position="111"/>
        <end position="181"/>
    </location>
</feature>
<feature type="compositionally biased region" description="Acidic residues" evidence="2">
    <location>
        <begin position="188"/>
        <end position="199"/>
    </location>
</feature>
<protein>
    <recommendedName>
        <fullName evidence="3">HMG box domain-containing protein</fullName>
    </recommendedName>
</protein>
<dbReference type="Gramene" id="ERN10245">
    <property type="protein sequence ID" value="ERN10245"/>
    <property type="gene ID" value="AMTR_s00171p00070550"/>
</dbReference>
<dbReference type="InterPro" id="IPR009071">
    <property type="entry name" value="HMG_box_dom"/>
</dbReference>
<dbReference type="SUPFAM" id="SSF47095">
    <property type="entry name" value="HMG-box"/>
    <property type="match status" value="1"/>
</dbReference>
<dbReference type="Gene3D" id="1.10.30.10">
    <property type="entry name" value="High mobility group box domain"/>
    <property type="match status" value="1"/>
</dbReference>
<sequence>MAGASAKPNPKTRKRVDADTGSLKRARDGSAFMKCEACKKDVAVALVDMHSCSLDAKIKMTFESQIEERVTEIKKPVEKSKSSGSKKTSKVTTERAKTGTKGKKERDPNMPKRPPTAFFVFMDEFRKTFKEENPEEAKSVSKVAKEGGEKWKSLSDEEKKPYLEKAAELKAEYEKAMEKFNDSSKEANEEEEGSVNEEE</sequence>
<dbReference type="STRING" id="13333.W1PSM0"/>
<proteinExistence type="predicted"/>
<dbReference type="Proteomes" id="UP000017836">
    <property type="component" value="Unassembled WGS sequence"/>
</dbReference>
<dbReference type="PROSITE" id="PS50118">
    <property type="entry name" value="HMG_BOX_2"/>
    <property type="match status" value="1"/>
</dbReference>